<name>A0ABU3T660_9MICO</name>
<proteinExistence type="predicted"/>
<dbReference type="RefSeq" id="WP_315994070.1">
    <property type="nucleotide sequence ID" value="NZ_JAWDIS010000001.1"/>
</dbReference>
<protein>
    <submittedName>
        <fullName evidence="1">Uncharacterized protein</fullName>
    </submittedName>
</protein>
<comment type="caution">
    <text evidence="1">The sequence shown here is derived from an EMBL/GenBank/DDBJ whole genome shotgun (WGS) entry which is preliminary data.</text>
</comment>
<reference evidence="1 2" key="1">
    <citation type="submission" date="2023-09" db="EMBL/GenBank/DDBJ databases">
        <title>Microbacterium fusihabitans sp. nov., Microbacterium phycihabitans sp. nov., and Microbacterium cervinum sp. nov., isolated from dried seaweeds of beach.</title>
        <authorList>
            <person name="Lee S.D."/>
        </authorList>
    </citation>
    <scope>NUCLEOTIDE SEQUENCE [LARGE SCALE GENOMIC DNA]</scope>
    <source>
        <strain evidence="1 2">KSW4-17</strain>
    </source>
</reference>
<accession>A0ABU3T660</accession>
<evidence type="ECO:0000313" key="2">
    <source>
        <dbReference type="Proteomes" id="UP001263371"/>
    </source>
</evidence>
<gene>
    <name evidence="1" type="ORF">RWH45_06525</name>
</gene>
<dbReference type="Proteomes" id="UP001263371">
    <property type="component" value="Unassembled WGS sequence"/>
</dbReference>
<sequence>MTPTSARYDSVENDAELEAASAVFNLSLMRFEQLDDLSAPRVGSMLAVEDGHTTRVPISSQVQMAAARARDALEAFRDLTIAETNPAAVLRPFAHYALIRQASEGAALGLWLLRPDVKAKRVHRSLNLEFTHDQDAREFARTFTRERRNAASSTLDHTLMRLNELKDTVPQLREIALKRIPSWTDILVDISPPLGRSADGHAPNSPVVVWKIASAFLHGSSTTTRMLSDLRQLTDFDERRIASMQITPSWRVLAASYGTCVQMLYDLRDRYERLAAHDYSGRSVSALDG</sequence>
<keyword evidence="2" id="KW-1185">Reference proteome</keyword>
<organism evidence="1 2">
    <name type="scientific">Microbacterium galbum</name>
    <dbReference type="NCBI Taxonomy" id="3075994"/>
    <lineage>
        <taxon>Bacteria</taxon>
        <taxon>Bacillati</taxon>
        <taxon>Actinomycetota</taxon>
        <taxon>Actinomycetes</taxon>
        <taxon>Micrococcales</taxon>
        <taxon>Microbacteriaceae</taxon>
        <taxon>Microbacterium</taxon>
    </lineage>
</organism>
<evidence type="ECO:0000313" key="1">
    <source>
        <dbReference type="EMBL" id="MDU0366864.1"/>
    </source>
</evidence>
<dbReference type="EMBL" id="JAWDIS010000001">
    <property type="protein sequence ID" value="MDU0366864.1"/>
    <property type="molecule type" value="Genomic_DNA"/>
</dbReference>